<accession>A0A158HPI0</accession>
<dbReference type="InterPro" id="IPR015422">
    <property type="entry name" value="PyrdxlP-dep_Trfase_small"/>
</dbReference>
<evidence type="ECO:0000313" key="2">
    <source>
        <dbReference type="Proteomes" id="UP000054740"/>
    </source>
</evidence>
<dbReference type="EMBL" id="FCNY02000008">
    <property type="protein sequence ID" value="SAL45983.1"/>
    <property type="molecule type" value="Genomic_DNA"/>
</dbReference>
<gene>
    <name evidence="1" type="ORF">AWB70_03607</name>
</gene>
<dbReference type="Gene3D" id="3.90.1150.10">
    <property type="entry name" value="Aspartate Aminotransferase, domain 1"/>
    <property type="match status" value="1"/>
</dbReference>
<dbReference type="SUPFAM" id="SSF53383">
    <property type="entry name" value="PLP-dependent transferases"/>
    <property type="match status" value="1"/>
</dbReference>
<proteinExistence type="predicted"/>
<evidence type="ECO:0000313" key="1">
    <source>
        <dbReference type="EMBL" id="SAL45983.1"/>
    </source>
</evidence>
<sequence>MLRQLSAREAYVGAVHCSAFGVENHVRIAYAVPMPTLRDACRRIETACAALVLAVTAV</sequence>
<name>A0A158HPI0_CABCO</name>
<keyword evidence="2" id="KW-1185">Reference proteome</keyword>
<dbReference type="InterPro" id="IPR015424">
    <property type="entry name" value="PyrdxlP-dep_Trfase"/>
</dbReference>
<reference evidence="2" key="1">
    <citation type="submission" date="2016-01" db="EMBL/GenBank/DDBJ databases">
        <authorList>
            <person name="Peeters C."/>
        </authorList>
    </citation>
    <scope>NUCLEOTIDE SEQUENCE [LARGE SCALE GENOMIC DNA]</scope>
</reference>
<organism evidence="1 2">
    <name type="scientific">Caballeronia cordobensis</name>
    <name type="common">Burkholderia cordobensis</name>
    <dbReference type="NCBI Taxonomy" id="1353886"/>
    <lineage>
        <taxon>Bacteria</taxon>
        <taxon>Pseudomonadati</taxon>
        <taxon>Pseudomonadota</taxon>
        <taxon>Betaproteobacteria</taxon>
        <taxon>Burkholderiales</taxon>
        <taxon>Burkholderiaceae</taxon>
        <taxon>Caballeronia</taxon>
    </lineage>
</organism>
<dbReference type="AlphaFoldDB" id="A0A158HPI0"/>
<dbReference type="Proteomes" id="UP000054740">
    <property type="component" value="Unassembled WGS sequence"/>
</dbReference>
<keyword evidence="1" id="KW-0032">Aminotransferase</keyword>
<dbReference type="GO" id="GO:0008483">
    <property type="term" value="F:transaminase activity"/>
    <property type="evidence" value="ECO:0007669"/>
    <property type="project" value="UniProtKB-KW"/>
</dbReference>
<keyword evidence="1" id="KW-0808">Transferase</keyword>
<protein>
    <submittedName>
        <fullName evidence="1">Aspartate aminotransferase</fullName>
    </submittedName>
</protein>